<evidence type="ECO:0000256" key="2">
    <source>
        <dbReference type="ARBA" id="ARBA00022645"/>
    </source>
</evidence>
<dbReference type="GO" id="GO:0006508">
    <property type="term" value="P:proteolysis"/>
    <property type="evidence" value="ECO:0007669"/>
    <property type="project" value="UniProtKB-KW"/>
</dbReference>
<evidence type="ECO:0000256" key="5">
    <source>
        <dbReference type="ARBA" id="ARBA00022801"/>
    </source>
</evidence>
<accession>A0AAV7XR21</accession>
<comment type="caution">
    <text evidence="8">The sequence shown here is derived from an EMBL/GenBank/DDBJ whole genome shotgun (WGS) entry which is preliminary data.</text>
</comment>
<organism evidence="8 9">
    <name type="scientific">Megalurothrips usitatus</name>
    <name type="common">bean blossom thrips</name>
    <dbReference type="NCBI Taxonomy" id="439358"/>
    <lineage>
        <taxon>Eukaryota</taxon>
        <taxon>Metazoa</taxon>
        <taxon>Ecdysozoa</taxon>
        <taxon>Arthropoda</taxon>
        <taxon>Hexapoda</taxon>
        <taxon>Insecta</taxon>
        <taxon>Pterygota</taxon>
        <taxon>Neoptera</taxon>
        <taxon>Paraneoptera</taxon>
        <taxon>Thysanoptera</taxon>
        <taxon>Terebrantia</taxon>
        <taxon>Thripoidea</taxon>
        <taxon>Thripidae</taxon>
        <taxon>Megalurothrips</taxon>
    </lineage>
</organism>
<evidence type="ECO:0000256" key="6">
    <source>
        <dbReference type="ARBA" id="ARBA00023180"/>
    </source>
</evidence>
<keyword evidence="2" id="KW-0121">Carboxypeptidase</keyword>
<dbReference type="AlphaFoldDB" id="A0AAV7XR21"/>
<name>A0AAV7XR21_9NEOP</name>
<dbReference type="InterPro" id="IPR029058">
    <property type="entry name" value="AB_hydrolase_fold"/>
</dbReference>
<evidence type="ECO:0000256" key="1">
    <source>
        <dbReference type="ARBA" id="ARBA00009431"/>
    </source>
</evidence>
<proteinExistence type="inferred from homology"/>
<dbReference type="PANTHER" id="PTHR11802">
    <property type="entry name" value="SERINE PROTEASE FAMILY S10 SERINE CARBOXYPEPTIDASE"/>
    <property type="match status" value="1"/>
</dbReference>
<reference evidence="8" key="1">
    <citation type="submission" date="2022-12" db="EMBL/GenBank/DDBJ databases">
        <title>Chromosome-level genome assembly of the bean flower thrips Megalurothrips usitatus.</title>
        <authorList>
            <person name="Ma L."/>
            <person name="Liu Q."/>
            <person name="Li H."/>
            <person name="Cai W."/>
        </authorList>
    </citation>
    <scope>NUCLEOTIDE SEQUENCE</scope>
    <source>
        <strain evidence="8">Cailab_2022a</strain>
    </source>
</reference>
<keyword evidence="4 7" id="KW-0732">Signal</keyword>
<dbReference type="EMBL" id="JAPTSV010000007">
    <property type="protein sequence ID" value="KAJ1526214.1"/>
    <property type="molecule type" value="Genomic_DNA"/>
</dbReference>
<evidence type="ECO:0008006" key="10">
    <source>
        <dbReference type="Google" id="ProtNLM"/>
    </source>
</evidence>
<keyword evidence="3" id="KW-0645">Protease</keyword>
<sequence>MWAMPVVLVLLMSSALSSRPATGDAEPSPSAPLRLTPLLAAGDAAGARALAAVPALLPGCCSSYAGFLTVDAKHDSNLLFWFFPSETRQDTAPLIVWLQGGPGTSMMRPVFLENGPYRIDADTRKLGRRRGSWTRSHSMLYFDNPVGTGYSFTGDPDGLSKDVGQISANLVEALRQFFVMFPEQSGRDLYVAGESFGGKMATALAHAIHRLPAPLAASGSFRLKGLLVVNGLIEAESQIDKSDIAYQLGLVDEEGRDQMRAAAARQRQLIHEGNWAEARKLALDECGSAVSPQDTGMVGLTNFLLWNGTQDDGFQDLAQHERVRRALHVGNATFTGRATAVGRALRDDITRSVLPQLAELADYYHVLVASGQMDLCLPYRLTAGFLRRMEWRGAPDLAASRRSPWCVRGQLAGYARTTRARGLPGALTHVLVRNAGHYLGQDQPRWAAAMMRAFTAGDSFDTCGDRGKEAATIVRP</sequence>
<keyword evidence="6" id="KW-0325">Glycoprotein</keyword>
<dbReference type="InterPro" id="IPR001563">
    <property type="entry name" value="Peptidase_S10"/>
</dbReference>
<evidence type="ECO:0000256" key="7">
    <source>
        <dbReference type="SAM" id="SignalP"/>
    </source>
</evidence>
<dbReference type="SUPFAM" id="SSF53474">
    <property type="entry name" value="alpha/beta-Hydrolases"/>
    <property type="match status" value="1"/>
</dbReference>
<feature type="signal peptide" evidence="7">
    <location>
        <begin position="1"/>
        <end position="17"/>
    </location>
</feature>
<evidence type="ECO:0000256" key="4">
    <source>
        <dbReference type="ARBA" id="ARBA00022729"/>
    </source>
</evidence>
<evidence type="ECO:0000256" key="3">
    <source>
        <dbReference type="ARBA" id="ARBA00022670"/>
    </source>
</evidence>
<dbReference type="GO" id="GO:0004185">
    <property type="term" value="F:serine-type carboxypeptidase activity"/>
    <property type="evidence" value="ECO:0007669"/>
    <property type="project" value="InterPro"/>
</dbReference>
<dbReference type="Proteomes" id="UP001075354">
    <property type="component" value="Chromosome 7"/>
</dbReference>
<keyword evidence="9" id="KW-1185">Reference proteome</keyword>
<evidence type="ECO:0000313" key="9">
    <source>
        <dbReference type="Proteomes" id="UP001075354"/>
    </source>
</evidence>
<dbReference type="PRINTS" id="PR00724">
    <property type="entry name" value="CRBOXYPTASEC"/>
</dbReference>
<dbReference type="Gene3D" id="3.40.50.1820">
    <property type="entry name" value="alpha/beta hydrolase"/>
    <property type="match status" value="1"/>
</dbReference>
<evidence type="ECO:0000313" key="8">
    <source>
        <dbReference type="EMBL" id="KAJ1526214.1"/>
    </source>
</evidence>
<keyword evidence="5" id="KW-0378">Hydrolase</keyword>
<dbReference type="Pfam" id="PF00450">
    <property type="entry name" value="Peptidase_S10"/>
    <property type="match status" value="1"/>
</dbReference>
<comment type="similarity">
    <text evidence="1">Belongs to the peptidase S10 family.</text>
</comment>
<protein>
    <recommendedName>
        <fullName evidence="10">Venom serine carboxypeptidase-like</fullName>
    </recommendedName>
</protein>
<feature type="chain" id="PRO_5043451348" description="Venom serine carboxypeptidase-like" evidence="7">
    <location>
        <begin position="18"/>
        <end position="476"/>
    </location>
</feature>
<gene>
    <name evidence="8" type="ORF">ONE63_009373</name>
</gene>
<dbReference type="PANTHER" id="PTHR11802:SF472">
    <property type="entry name" value="SERINE CARBOXYPEPTIDASE CPVL-RELATED"/>
    <property type="match status" value="1"/>
</dbReference>